<evidence type="ECO:0000313" key="3">
    <source>
        <dbReference type="EMBL" id="MBC5638716.1"/>
    </source>
</evidence>
<feature type="domain" description="Peptidase M56" evidence="2">
    <location>
        <begin position="8"/>
        <end position="281"/>
    </location>
</feature>
<dbReference type="Proteomes" id="UP000637359">
    <property type="component" value="Unassembled WGS sequence"/>
</dbReference>
<evidence type="ECO:0000259" key="2">
    <source>
        <dbReference type="Pfam" id="PF05569"/>
    </source>
</evidence>
<dbReference type="EMBL" id="JACOOL010000020">
    <property type="protein sequence ID" value="MBC5638716.1"/>
    <property type="molecule type" value="Genomic_DNA"/>
</dbReference>
<comment type="caution">
    <text evidence="3">The sequence shown here is derived from an EMBL/GenBank/DDBJ whole genome shotgun (WGS) entry which is preliminary data.</text>
</comment>
<keyword evidence="4" id="KW-1185">Reference proteome</keyword>
<feature type="transmembrane region" description="Helical" evidence="1">
    <location>
        <begin position="87"/>
        <end position="110"/>
    </location>
</feature>
<keyword evidence="1" id="KW-0812">Transmembrane</keyword>
<dbReference type="RefSeq" id="WP_186871413.1">
    <property type="nucleotide sequence ID" value="NZ_JACOOL010000020.1"/>
</dbReference>
<reference evidence="3" key="1">
    <citation type="submission" date="2020-08" db="EMBL/GenBank/DDBJ databases">
        <title>Genome public.</title>
        <authorList>
            <person name="Liu C."/>
            <person name="Sun Q."/>
        </authorList>
    </citation>
    <scope>NUCLEOTIDE SEQUENCE</scope>
    <source>
        <strain evidence="3">BX22</strain>
    </source>
</reference>
<name>A0A923L8Y8_9BACI</name>
<keyword evidence="1" id="KW-1133">Transmembrane helix</keyword>
<dbReference type="Pfam" id="PF05569">
    <property type="entry name" value="Peptidase_M56"/>
    <property type="match status" value="1"/>
</dbReference>
<dbReference type="PANTHER" id="PTHR34978:SF3">
    <property type="entry name" value="SLR0241 PROTEIN"/>
    <property type="match status" value="1"/>
</dbReference>
<feature type="transmembrane region" description="Helical" evidence="1">
    <location>
        <begin position="6"/>
        <end position="29"/>
    </location>
</feature>
<gene>
    <name evidence="3" type="ORF">H8S33_18245</name>
</gene>
<dbReference type="InterPro" id="IPR052173">
    <property type="entry name" value="Beta-lactam_resp_regulator"/>
</dbReference>
<sequence length="390" mass="45055">MQQFMISLLEVSIAMSIIAIVYIAVTPFLSKFFTAKGRYYAWLVIILGMIIPFRFSWLESVIAIDTFMPATNNYFVKPYEITTLSTFSWAVLFSVLWLVGVAVFITIHIIRHRRFLKMVKRWSIKVDDEQVLNMLHGVQTELGIRKQIELQTCHGISSPMLLGFFRPTILLPVNNIPPDELPLILKHELIHYKRGDIWYKALVYLATALHWFNPFVYLVAREIAIQCEISCDEEVVKSTDMNGRQKYVEAIIGVIRKQPMVKSKFSTNFYSGKKGMKHRVFSIMDARNKKRGFSIFAIVLVLTFSTSMMIKISIPDFPFENSVFASENKLEQKHTGDEENKKVNQTLSKKDKSVLEKEKIILKDATEEYVLIANDENIFESDNPKLVESK</sequence>
<organism evidence="3 4">
    <name type="scientific">Ornithinibacillus hominis</name>
    <dbReference type="NCBI Taxonomy" id="2763055"/>
    <lineage>
        <taxon>Bacteria</taxon>
        <taxon>Bacillati</taxon>
        <taxon>Bacillota</taxon>
        <taxon>Bacilli</taxon>
        <taxon>Bacillales</taxon>
        <taxon>Bacillaceae</taxon>
        <taxon>Ornithinibacillus</taxon>
    </lineage>
</organism>
<feature type="transmembrane region" description="Helical" evidence="1">
    <location>
        <begin position="41"/>
        <end position="67"/>
    </location>
</feature>
<dbReference type="AlphaFoldDB" id="A0A923L8Y8"/>
<accession>A0A923L8Y8</accession>
<evidence type="ECO:0000256" key="1">
    <source>
        <dbReference type="SAM" id="Phobius"/>
    </source>
</evidence>
<dbReference type="InterPro" id="IPR008756">
    <property type="entry name" value="Peptidase_M56"/>
</dbReference>
<dbReference type="PANTHER" id="PTHR34978">
    <property type="entry name" value="POSSIBLE SENSOR-TRANSDUCER PROTEIN BLAR"/>
    <property type="match status" value="1"/>
</dbReference>
<feature type="transmembrane region" description="Helical" evidence="1">
    <location>
        <begin position="293"/>
        <end position="314"/>
    </location>
</feature>
<protein>
    <submittedName>
        <fullName evidence="3">M56 family metallopeptidase</fullName>
    </submittedName>
</protein>
<keyword evidence="1" id="KW-0472">Membrane</keyword>
<proteinExistence type="predicted"/>
<dbReference type="CDD" id="cd07341">
    <property type="entry name" value="M56_BlaR1_MecR1_like"/>
    <property type="match status" value="1"/>
</dbReference>
<evidence type="ECO:0000313" key="4">
    <source>
        <dbReference type="Proteomes" id="UP000637359"/>
    </source>
</evidence>